<dbReference type="SUPFAM" id="SSF46785">
    <property type="entry name" value="Winged helix' DNA-binding domain"/>
    <property type="match status" value="1"/>
</dbReference>
<dbReference type="InterPro" id="IPR051534">
    <property type="entry name" value="CBASS_pafABC_assoc_protein"/>
</dbReference>
<dbReference type="PANTHER" id="PTHR34580">
    <property type="match status" value="1"/>
</dbReference>
<dbReference type="SMART" id="SM00420">
    <property type="entry name" value="HTH_DEOR"/>
    <property type="match status" value="1"/>
</dbReference>
<dbReference type="PIRSF" id="PIRSF016838">
    <property type="entry name" value="PafC"/>
    <property type="match status" value="1"/>
</dbReference>
<keyword evidence="1" id="KW-0805">Transcription regulation</keyword>
<dbReference type="InterPro" id="IPR013196">
    <property type="entry name" value="HTH_11"/>
</dbReference>
<dbReference type="PROSITE" id="PS52050">
    <property type="entry name" value="WYL"/>
    <property type="match status" value="1"/>
</dbReference>
<dbReference type="AlphaFoldDB" id="A0A7W3ZC78"/>
<evidence type="ECO:0000259" key="4">
    <source>
        <dbReference type="PROSITE" id="PS51000"/>
    </source>
</evidence>
<dbReference type="InterPro" id="IPR026881">
    <property type="entry name" value="WYL_dom"/>
</dbReference>
<evidence type="ECO:0000256" key="1">
    <source>
        <dbReference type="ARBA" id="ARBA00023015"/>
    </source>
</evidence>
<dbReference type="Proteomes" id="UP000526734">
    <property type="component" value="Unassembled WGS sequence"/>
</dbReference>
<evidence type="ECO:0000256" key="3">
    <source>
        <dbReference type="ARBA" id="ARBA00023163"/>
    </source>
</evidence>
<dbReference type="PROSITE" id="PS00894">
    <property type="entry name" value="HTH_DEOR_1"/>
    <property type="match status" value="1"/>
</dbReference>
<dbReference type="GO" id="GO:0003700">
    <property type="term" value="F:DNA-binding transcription factor activity"/>
    <property type="evidence" value="ECO:0007669"/>
    <property type="project" value="InterPro"/>
</dbReference>
<feature type="domain" description="HTH deoR-type" evidence="4">
    <location>
        <begin position="2"/>
        <end position="61"/>
    </location>
</feature>
<dbReference type="PANTHER" id="PTHR34580:SF1">
    <property type="entry name" value="PROTEIN PAFC"/>
    <property type="match status" value="1"/>
</dbReference>
<dbReference type="InterPro" id="IPR028349">
    <property type="entry name" value="PafC-like"/>
</dbReference>
<keyword evidence="6" id="KW-1185">Reference proteome</keyword>
<evidence type="ECO:0000256" key="2">
    <source>
        <dbReference type="ARBA" id="ARBA00023125"/>
    </source>
</evidence>
<dbReference type="InterPro" id="IPR036388">
    <property type="entry name" value="WH-like_DNA-bd_sf"/>
</dbReference>
<reference evidence="5 6" key="1">
    <citation type="submission" date="2020-08" db="EMBL/GenBank/DDBJ databases">
        <title>Amycolatopsis sp. nov. DR6-1 isolated from Dendrobium heterocarpum.</title>
        <authorList>
            <person name="Tedsree N."/>
            <person name="Kuncharoen N."/>
            <person name="Likhitwitayawuid K."/>
            <person name="Tanasupawat S."/>
        </authorList>
    </citation>
    <scope>NUCLEOTIDE SEQUENCE [LARGE SCALE GENOMIC DNA]</scope>
    <source>
        <strain evidence="5 6">DR6-1</strain>
    </source>
</reference>
<keyword evidence="2" id="KW-0238">DNA-binding</keyword>
<gene>
    <name evidence="5" type="ORF">H4281_20875</name>
</gene>
<dbReference type="PROSITE" id="PS51000">
    <property type="entry name" value="HTH_DEOR_2"/>
    <property type="match status" value="1"/>
</dbReference>
<dbReference type="Pfam" id="PF13280">
    <property type="entry name" value="WYL"/>
    <property type="match status" value="1"/>
</dbReference>
<comment type="caution">
    <text evidence="5">The sequence shown here is derived from an EMBL/GenBank/DDBJ whole genome shotgun (WGS) entry which is preliminary data.</text>
</comment>
<dbReference type="RefSeq" id="WP_182892635.1">
    <property type="nucleotide sequence ID" value="NZ_JACGZW010000007.1"/>
</dbReference>
<name>A0A7W3ZC78_9PSEU</name>
<dbReference type="Pfam" id="PF08279">
    <property type="entry name" value="HTH_11"/>
    <property type="match status" value="1"/>
</dbReference>
<evidence type="ECO:0000313" key="6">
    <source>
        <dbReference type="Proteomes" id="UP000526734"/>
    </source>
</evidence>
<dbReference type="InterPro" id="IPR001034">
    <property type="entry name" value="DeoR_HTH"/>
</dbReference>
<protein>
    <submittedName>
        <fullName evidence="5">WYL domain-containing protein</fullName>
    </submittedName>
</protein>
<dbReference type="Pfam" id="PF25583">
    <property type="entry name" value="WCX"/>
    <property type="match status" value="1"/>
</dbReference>
<dbReference type="Gene3D" id="1.10.10.10">
    <property type="entry name" value="Winged helix-like DNA-binding domain superfamily/Winged helix DNA-binding domain"/>
    <property type="match status" value="1"/>
</dbReference>
<dbReference type="InterPro" id="IPR036390">
    <property type="entry name" value="WH_DNA-bd_sf"/>
</dbReference>
<sequence>MRAERLVALLFTLHRKRAGTVGELADELGVTERTMRRDLAALREAGVPLWSEPGRHGGIRLVDGWRSRLDGLTSREAVALLALDVPDALAGLGLGTAVAAAHAKVSASMPAQLQEQARTVAERFHLDASAWFTSPDDAAALPAVAKAVWTQQRLDVRYRRRDKVTRRTLDPLGLVLKAGVWYLVARVEEGLRTYRVSRLTAVAETGETFARPEEFSLADWWRASSAEFEKMPLPLKVTARLDRSAAGALRRVFGPEHVNEVLVSLGPRDDDGWAEAEFAMEGKEVAVGQLVSLGPGVEVLTPPEIRAAVAEFGQALADRNKDQR</sequence>
<dbReference type="InterPro" id="IPR018356">
    <property type="entry name" value="Tscrpt_reg_HTH_DeoR_CS"/>
</dbReference>
<keyword evidence="3" id="KW-0804">Transcription</keyword>
<accession>A0A7W3ZC78</accession>
<dbReference type="InterPro" id="IPR057727">
    <property type="entry name" value="WCX_dom"/>
</dbReference>
<organism evidence="5 6">
    <name type="scientific">Amycolatopsis dendrobii</name>
    <dbReference type="NCBI Taxonomy" id="2760662"/>
    <lineage>
        <taxon>Bacteria</taxon>
        <taxon>Bacillati</taxon>
        <taxon>Actinomycetota</taxon>
        <taxon>Actinomycetes</taxon>
        <taxon>Pseudonocardiales</taxon>
        <taxon>Pseudonocardiaceae</taxon>
        <taxon>Amycolatopsis</taxon>
    </lineage>
</organism>
<evidence type="ECO:0000313" key="5">
    <source>
        <dbReference type="EMBL" id="MBB1155608.1"/>
    </source>
</evidence>
<dbReference type="GO" id="GO:0003677">
    <property type="term" value="F:DNA binding"/>
    <property type="evidence" value="ECO:0007669"/>
    <property type="project" value="UniProtKB-KW"/>
</dbReference>
<dbReference type="EMBL" id="JACGZW010000007">
    <property type="protein sequence ID" value="MBB1155608.1"/>
    <property type="molecule type" value="Genomic_DNA"/>
</dbReference>
<proteinExistence type="predicted"/>